<dbReference type="Proteomes" id="UP000825729">
    <property type="component" value="Unassembled WGS sequence"/>
</dbReference>
<comment type="caution">
    <text evidence="2">The sequence shown here is derived from an EMBL/GenBank/DDBJ whole genome shotgun (WGS) entry which is preliminary data.</text>
</comment>
<feature type="region of interest" description="Disordered" evidence="1">
    <location>
        <begin position="60"/>
        <end position="94"/>
    </location>
</feature>
<proteinExistence type="predicted"/>
<dbReference type="AlphaFoldDB" id="A0AAV7F5V2"/>
<organism evidence="2 3">
    <name type="scientific">Aristolochia fimbriata</name>
    <name type="common">White veined hardy Dutchman's pipe vine</name>
    <dbReference type="NCBI Taxonomy" id="158543"/>
    <lineage>
        <taxon>Eukaryota</taxon>
        <taxon>Viridiplantae</taxon>
        <taxon>Streptophyta</taxon>
        <taxon>Embryophyta</taxon>
        <taxon>Tracheophyta</taxon>
        <taxon>Spermatophyta</taxon>
        <taxon>Magnoliopsida</taxon>
        <taxon>Magnoliidae</taxon>
        <taxon>Piperales</taxon>
        <taxon>Aristolochiaceae</taxon>
        <taxon>Aristolochia</taxon>
    </lineage>
</organism>
<accession>A0AAV7F5V2</accession>
<sequence length="119" mass="13908">MWDIQIKDPERKLHDAMTVTFYLKKLWRRTRNRIFNYGSSERLKAWTIIVAVPVCQARPIRGGGAPTVPRRLRAHQQRRSLSTSIHPTPYRPFASRVHASPARNFGIFRPSEARKWATD</sequence>
<reference evidence="2 3" key="1">
    <citation type="submission" date="2021-07" db="EMBL/GenBank/DDBJ databases">
        <title>The Aristolochia fimbriata genome: insights into angiosperm evolution, floral development and chemical biosynthesis.</title>
        <authorList>
            <person name="Jiao Y."/>
        </authorList>
    </citation>
    <scope>NUCLEOTIDE SEQUENCE [LARGE SCALE GENOMIC DNA]</scope>
    <source>
        <strain evidence="2">IBCAS-2021</strain>
        <tissue evidence="2">Leaf</tissue>
    </source>
</reference>
<evidence type="ECO:0000313" key="3">
    <source>
        <dbReference type="Proteomes" id="UP000825729"/>
    </source>
</evidence>
<evidence type="ECO:0000256" key="1">
    <source>
        <dbReference type="SAM" id="MobiDB-lite"/>
    </source>
</evidence>
<dbReference type="EMBL" id="JAINDJ010000002">
    <property type="protein sequence ID" value="KAG9456560.1"/>
    <property type="molecule type" value="Genomic_DNA"/>
</dbReference>
<keyword evidence="3" id="KW-1185">Reference proteome</keyword>
<name>A0AAV7F5V2_ARIFI</name>
<gene>
    <name evidence="2" type="ORF">H6P81_001068</name>
</gene>
<evidence type="ECO:0000313" key="2">
    <source>
        <dbReference type="EMBL" id="KAG9456560.1"/>
    </source>
</evidence>
<protein>
    <submittedName>
        <fullName evidence="2">Uncharacterized protein</fullName>
    </submittedName>
</protein>